<dbReference type="EMBL" id="JAAAJB010001470">
    <property type="protein sequence ID" value="KAG0247920.1"/>
    <property type="molecule type" value="Genomic_DNA"/>
</dbReference>
<keyword evidence="2" id="KW-1185">Reference proteome</keyword>
<dbReference type="AlphaFoldDB" id="A0A9P6PLK8"/>
<comment type="caution">
    <text evidence="1">The sequence shown here is derived from an EMBL/GenBank/DDBJ whole genome shotgun (WGS) entry which is preliminary data.</text>
</comment>
<evidence type="ECO:0000313" key="2">
    <source>
        <dbReference type="Proteomes" id="UP000807716"/>
    </source>
</evidence>
<organism evidence="1 2">
    <name type="scientific">Actinomortierella ambigua</name>
    <dbReference type="NCBI Taxonomy" id="1343610"/>
    <lineage>
        <taxon>Eukaryota</taxon>
        <taxon>Fungi</taxon>
        <taxon>Fungi incertae sedis</taxon>
        <taxon>Mucoromycota</taxon>
        <taxon>Mortierellomycotina</taxon>
        <taxon>Mortierellomycetes</taxon>
        <taxon>Mortierellales</taxon>
        <taxon>Mortierellaceae</taxon>
        <taxon>Actinomortierella</taxon>
    </lineage>
</organism>
<feature type="non-terminal residue" evidence="1">
    <location>
        <position position="81"/>
    </location>
</feature>
<reference evidence="1" key="1">
    <citation type="journal article" date="2020" name="Fungal Divers.">
        <title>Resolving the Mortierellaceae phylogeny through synthesis of multi-gene phylogenetics and phylogenomics.</title>
        <authorList>
            <person name="Vandepol N."/>
            <person name="Liber J."/>
            <person name="Desiro A."/>
            <person name="Na H."/>
            <person name="Kennedy M."/>
            <person name="Barry K."/>
            <person name="Grigoriev I.V."/>
            <person name="Miller A.N."/>
            <person name="O'Donnell K."/>
            <person name="Stajich J.E."/>
            <person name="Bonito G."/>
        </authorList>
    </citation>
    <scope>NUCLEOTIDE SEQUENCE</scope>
    <source>
        <strain evidence="1">BC1065</strain>
    </source>
</reference>
<accession>A0A9P6PLK8</accession>
<name>A0A9P6PLK8_9FUNG</name>
<sequence length="81" mass="9319">MTTQTSISFNSTFKDILKMDGPFERGAHVTLRSIKRDMEKTLDERCFQMGIPYVIQGWQDRPGWARDVFTVGNLGQQLHGQ</sequence>
<evidence type="ECO:0000313" key="1">
    <source>
        <dbReference type="EMBL" id="KAG0247920.1"/>
    </source>
</evidence>
<dbReference type="Proteomes" id="UP000807716">
    <property type="component" value="Unassembled WGS sequence"/>
</dbReference>
<gene>
    <name evidence="1" type="ORF">DFQ27_001420</name>
</gene>
<protein>
    <submittedName>
        <fullName evidence="1">Uncharacterized protein</fullName>
    </submittedName>
</protein>
<dbReference type="CDD" id="cd01670">
    <property type="entry name" value="Death"/>
    <property type="match status" value="1"/>
</dbReference>
<proteinExistence type="predicted"/>